<name>A0A7S6ZSU6_9GAMM</name>
<dbReference type="KEGG" id="lcic:INQ41_04105"/>
<dbReference type="AlphaFoldDB" id="A0A7S6ZSU6"/>
<dbReference type="InterPro" id="IPR052021">
    <property type="entry name" value="Type-I_RS_S_subunit"/>
</dbReference>
<evidence type="ECO:0000313" key="5">
    <source>
        <dbReference type="EMBL" id="QOW20223.1"/>
    </source>
</evidence>
<evidence type="ECO:0000256" key="2">
    <source>
        <dbReference type="ARBA" id="ARBA00022747"/>
    </source>
</evidence>
<dbReference type="InterPro" id="IPR044946">
    <property type="entry name" value="Restrct_endonuc_typeI_TRD_sf"/>
</dbReference>
<evidence type="ECO:0000259" key="4">
    <source>
        <dbReference type="Pfam" id="PF01420"/>
    </source>
</evidence>
<keyword evidence="3" id="KW-0238">DNA-binding</keyword>
<dbReference type="CDD" id="cd17293">
    <property type="entry name" value="RMtype1_S_Ppo21ORF8840P_TRD1-CR1_like"/>
    <property type="match status" value="1"/>
</dbReference>
<reference evidence="5 6" key="1">
    <citation type="submission" date="2020-10" db="EMBL/GenBank/DDBJ databases">
        <title>complete genome sequencing of Lysobacter sp. H21R20.</title>
        <authorList>
            <person name="Bae J.-W."/>
            <person name="Lee S.-Y."/>
        </authorList>
    </citation>
    <scope>NUCLEOTIDE SEQUENCE [LARGE SCALE GENOMIC DNA]</scope>
    <source>
        <strain evidence="5 6">H21R20</strain>
    </source>
</reference>
<dbReference type="REBASE" id="453984">
    <property type="entry name" value="S.LspR20ORF4100P"/>
</dbReference>
<evidence type="ECO:0000256" key="1">
    <source>
        <dbReference type="ARBA" id="ARBA00010923"/>
    </source>
</evidence>
<protein>
    <submittedName>
        <fullName evidence="5">Restriction endonuclease subunit S</fullName>
    </submittedName>
</protein>
<dbReference type="RefSeq" id="WP_193986458.1">
    <property type="nucleotide sequence ID" value="NZ_CP063656.1"/>
</dbReference>
<keyword evidence="5" id="KW-0255">Endonuclease</keyword>
<evidence type="ECO:0000256" key="3">
    <source>
        <dbReference type="ARBA" id="ARBA00023125"/>
    </source>
</evidence>
<feature type="domain" description="Type I restriction modification DNA specificity" evidence="4">
    <location>
        <begin position="3"/>
        <end position="172"/>
    </location>
</feature>
<keyword evidence="5" id="KW-0540">Nuclease</keyword>
<comment type="similarity">
    <text evidence="1">Belongs to the type-I restriction system S methylase family.</text>
</comment>
<dbReference type="GO" id="GO:0003677">
    <property type="term" value="F:DNA binding"/>
    <property type="evidence" value="ECO:0007669"/>
    <property type="project" value="UniProtKB-KW"/>
</dbReference>
<dbReference type="CDD" id="cd17244">
    <property type="entry name" value="RMtype1_S_Apa101655I-TRD2-CR2_like"/>
    <property type="match status" value="1"/>
</dbReference>
<proteinExistence type="inferred from homology"/>
<dbReference type="GO" id="GO:0009307">
    <property type="term" value="P:DNA restriction-modification system"/>
    <property type="evidence" value="ECO:0007669"/>
    <property type="project" value="UniProtKB-KW"/>
</dbReference>
<gene>
    <name evidence="5" type="ORF">INQ41_04105</name>
</gene>
<dbReference type="Pfam" id="PF01420">
    <property type="entry name" value="Methylase_S"/>
    <property type="match status" value="2"/>
</dbReference>
<evidence type="ECO:0000313" key="6">
    <source>
        <dbReference type="Proteomes" id="UP000594059"/>
    </source>
</evidence>
<sequence>MSWRSVALGELCDLEIGKTPSRAEPEFWRGGTLPWLSIADMNQGRNLQFTKECVTDAGARAARMKIVKPGTLLLSYKLSIGKVGVARIPMYTNEAIAALSNLSSEVDPDFMYWALQHVDLLQGADRAAMGATLNKAKLTAIKFPVPPLTEQRRIAAILDKADALRAKRREAIAKLDQLLQSVFIDMFGEPTSNPKRWPMVALADLGDIHTGKTPPTAVTGVFDGDVPFVTPGDLSRPMFRAERTITELGATYTKVVRAGSALVGCIGSIGKIAKAPVPCSFNQQINAVDWNYDLVDDDFGVAALVCRTPQMLALSSATTVPILNKSAFSRVTIPIPPIALQKRFSRKVAAVESSSACHREQLRRIDYLFASLENELFENRVQ</sequence>
<keyword evidence="6" id="KW-1185">Reference proteome</keyword>
<keyword evidence="2" id="KW-0680">Restriction system</keyword>
<dbReference type="PANTHER" id="PTHR30408">
    <property type="entry name" value="TYPE-1 RESTRICTION ENZYME ECOKI SPECIFICITY PROTEIN"/>
    <property type="match status" value="1"/>
</dbReference>
<dbReference type="Proteomes" id="UP000594059">
    <property type="component" value="Chromosome"/>
</dbReference>
<dbReference type="SUPFAM" id="SSF116734">
    <property type="entry name" value="DNA methylase specificity domain"/>
    <property type="match status" value="2"/>
</dbReference>
<dbReference type="Gene3D" id="3.90.220.20">
    <property type="entry name" value="DNA methylase specificity domains"/>
    <property type="match status" value="2"/>
</dbReference>
<dbReference type="EMBL" id="CP063656">
    <property type="protein sequence ID" value="QOW20223.1"/>
    <property type="molecule type" value="Genomic_DNA"/>
</dbReference>
<organism evidence="5 6">
    <name type="scientific">Novilysobacter ciconiae</name>
    <dbReference type="NCBI Taxonomy" id="2781022"/>
    <lineage>
        <taxon>Bacteria</taxon>
        <taxon>Pseudomonadati</taxon>
        <taxon>Pseudomonadota</taxon>
        <taxon>Gammaproteobacteria</taxon>
        <taxon>Lysobacterales</taxon>
        <taxon>Lysobacteraceae</taxon>
        <taxon>Novilysobacter</taxon>
    </lineage>
</organism>
<feature type="domain" description="Type I restriction modification DNA specificity" evidence="4">
    <location>
        <begin position="194"/>
        <end position="359"/>
    </location>
</feature>
<keyword evidence="5" id="KW-0378">Hydrolase</keyword>
<dbReference type="InterPro" id="IPR000055">
    <property type="entry name" value="Restrct_endonuc_typeI_TRD"/>
</dbReference>
<accession>A0A7S6ZSU6</accession>
<dbReference type="GO" id="GO:0004519">
    <property type="term" value="F:endonuclease activity"/>
    <property type="evidence" value="ECO:0007669"/>
    <property type="project" value="UniProtKB-KW"/>
</dbReference>
<dbReference type="PANTHER" id="PTHR30408:SF12">
    <property type="entry name" value="TYPE I RESTRICTION ENZYME MJAVIII SPECIFICITY SUBUNIT"/>
    <property type="match status" value="1"/>
</dbReference>